<gene>
    <name evidence="2" type="ORF">PsYK624_063120</name>
</gene>
<organism evidence="2 3">
    <name type="scientific">Phanerochaete sordida</name>
    <dbReference type="NCBI Taxonomy" id="48140"/>
    <lineage>
        <taxon>Eukaryota</taxon>
        <taxon>Fungi</taxon>
        <taxon>Dikarya</taxon>
        <taxon>Basidiomycota</taxon>
        <taxon>Agaricomycotina</taxon>
        <taxon>Agaricomycetes</taxon>
        <taxon>Polyporales</taxon>
        <taxon>Phanerochaetaceae</taxon>
        <taxon>Phanerochaete</taxon>
    </lineage>
</organism>
<dbReference type="Proteomes" id="UP000703269">
    <property type="component" value="Unassembled WGS sequence"/>
</dbReference>
<sequence>MRAPYRFFQRNADAGVVPCAASDAALEEPAEQVAWNQRTRTRKRRSMRDPRHRMKRSSREDAAQAALDRATASTRQPAYATLAFTEIYTIVGTPFTRHCRTSVRMLGWRR</sequence>
<dbReference type="EMBL" id="BPQB01000015">
    <property type="protein sequence ID" value="GJE90186.1"/>
    <property type="molecule type" value="Genomic_DNA"/>
</dbReference>
<name>A0A9P3G8D7_9APHY</name>
<feature type="region of interest" description="Disordered" evidence="1">
    <location>
        <begin position="31"/>
        <end position="71"/>
    </location>
</feature>
<protein>
    <submittedName>
        <fullName evidence="2">Uncharacterized protein</fullName>
    </submittedName>
</protein>
<comment type="caution">
    <text evidence="2">The sequence shown here is derived from an EMBL/GenBank/DDBJ whole genome shotgun (WGS) entry which is preliminary data.</text>
</comment>
<evidence type="ECO:0000313" key="3">
    <source>
        <dbReference type="Proteomes" id="UP000703269"/>
    </source>
</evidence>
<accession>A0A9P3G8D7</accession>
<evidence type="ECO:0000313" key="2">
    <source>
        <dbReference type="EMBL" id="GJE90186.1"/>
    </source>
</evidence>
<keyword evidence="3" id="KW-1185">Reference proteome</keyword>
<proteinExistence type="predicted"/>
<dbReference type="AlphaFoldDB" id="A0A9P3G8D7"/>
<reference evidence="2 3" key="1">
    <citation type="submission" date="2021-08" db="EMBL/GenBank/DDBJ databases">
        <title>Draft Genome Sequence of Phanerochaete sordida strain YK-624.</title>
        <authorList>
            <person name="Mori T."/>
            <person name="Dohra H."/>
            <person name="Suzuki T."/>
            <person name="Kawagishi H."/>
            <person name="Hirai H."/>
        </authorList>
    </citation>
    <scope>NUCLEOTIDE SEQUENCE [LARGE SCALE GENOMIC DNA]</scope>
    <source>
        <strain evidence="2 3">YK-624</strain>
    </source>
</reference>
<evidence type="ECO:0000256" key="1">
    <source>
        <dbReference type="SAM" id="MobiDB-lite"/>
    </source>
</evidence>
<feature type="compositionally biased region" description="Basic residues" evidence="1">
    <location>
        <begin position="39"/>
        <end position="56"/>
    </location>
</feature>